<dbReference type="NCBIfam" id="TIGR02856">
    <property type="entry name" value="spore_yqfC"/>
    <property type="match status" value="1"/>
</dbReference>
<keyword evidence="2" id="KW-1185">Reference proteome</keyword>
<organism evidence="1 2">
    <name type="scientific">Virgibacillus kekensis</name>
    <dbReference type="NCBI Taxonomy" id="202261"/>
    <lineage>
        <taxon>Bacteria</taxon>
        <taxon>Bacillati</taxon>
        <taxon>Bacillota</taxon>
        <taxon>Bacilli</taxon>
        <taxon>Bacillales</taxon>
        <taxon>Bacillaceae</taxon>
        <taxon>Virgibacillus</taxon>
    </lineage>
</organism>
<dbReference type="Proteomes" id="UP001595989">
    <property type="component" value="Unassembled WGS sequence"/>
</dbReference>
<dbReference type="InterPro" id="IPR022476">
    <property type="entry name" value="Spore_YabP/YqfC"/>
</dbReference>
<dbReference type="RefSeq" id="WP_390296120.1">
    <property type="nucleotide sequence ID" value="NZ_JBHSFU010000006.1"/>
</dbReference>
<dbReference type="InterPro" id="IPR022477">
    <property type="entry name" value="Spore_YqfC"/>
</dbReference>
<sequence>MKKWQQRIGPWLTKYLALPSDVMLELPRITMIGQIHVYIENHKGLIVYSDKELKLRTNKGYVQILGSSFVLKMMLPEEILLEGSIREVKFLPD</sequence>
<name>A0ABV9DJ19_9BACI</name>
<gene>
    <name evidence="1" type="primary">yqfC</name>
    <name evidence="1" type="ORF">ACFO3D_11620</name>
</gene>
<accession>A0ABV9DJ19</accession>
<reference evidence="2" key="1">
    <citation type="journal article" date="2019" name="Int. J. Syst. Evol. Microbiol.">
        <title>The Global Catalogue of Microorganisms (GCM) 10K type strain sequencing project: providing services to taxonomists for standard genome sequencing and annotation.</title>
        <authorList>
            <consortium name="The Broad Institute Genomics Platform"/>
            <consortium name="The Broad Institute Genome Sequencing Center for Infectious Disease"/>
            <person name="Wu L."/>
            <person name="Ma J."/>
        </authorList>
    </citation>
    <scope>NUCLEOTIDE SEQUENCE [LARGE SCALE GENOMIC DNA]</scope>
    <source>
        <strain evidence="2">CGMCC 4.7426</strain>
    </source>
</reference>
<comment type="caution">
    <text evidence="1">The sequence shown here is derived from an EMBL/GenBank/DDBJ whole genome shotgun (WGS) entry which is preliminary data.</text>
</comment>
<evidence type="ECO:0000313" key="2">
    <source>
        <dbReference type="Proteomes" id="UP001595989"/>
    </source>
</evidence>
<proteinExistence type="predicted"/>
<dbReference type="EMBL" id="JBHSFU010000006">
    <property type="protein sequence ID" value="MFC4558854.1"/>
    <property type="molecule type" value="Genomic_DNA"/>
</dbReference>
<protein>
    <submittedName>
        <fullName evidence="1">Sporulation protein YqfC</fullName>
    </submittedName>
</protein>
<evidence type="ECO:0000313" key="1">
    <source>
        <dbReference type="EMBL" id="MFC4558854.1"/>
    </source>
</evidence>
<dbReference type="Pfam" id="PF07873">
    <property type="entry name" value="YabP"/>
    <property type="match status" value="1"/>
</dbReference>